<evidence type="ECO:0000313" key="4">
    <source>
        <dbReference type="EMBL" id="GFT85572.1"/>
    </source>
</evidence>
<protein>
    <recommendedName>
        <fullName evidence="6">Superoxide dismutase</fullName>
    </recommendedName>
</protein>
<evidence type="ECO:0008006" key="6">
    <source>
        <dbReference type="Google" id="ProtNLM"/>
    </source>
</evidence>
<dbReference type="EMBL" id="BMAW01102530">
    <property type="protein sequence ID" value="GFT04755.1"/>
    <property type="molecule type" value="Genomic_DNA"/>
</dbReference>
<evidence type="ECO:0000256" key="1">
    <source>
        <dbReference type="SAM" id="MobiDB-lite"/>
    </source>
</evidence>
<dbReference type="EMBL" id="BMAW01042332">
    <property type="protein sequence ID" value="GFS33617.1"/>
    <property type="molecule type" value="Genomic_DNA"/>
</dbReference>
<dbReference type="GO" id="GO:0046872">
    <property type="term" value="F:metal ion binding"/>
    <property type="evidence" value="ECO:0007669"/>
    <property type="project" value="InterPro"/>
</dbReference>
<keyword evidence="5" id="KW-1185">Reference proteome</keyword>
<feature type="region of interest" description="Disordered" evidence="1">
    <location>
        <begin position="1"/>
        <end position="24"/>
    </location>
</feature>
<dbReference type="InterPro" id="IPR036423">
    <property type="entry name" value="SOD-like_Cu/Zn_dom_sf"/>
</dbReference>
<evidence type="ECO:0000313" key="3">
    <source>
        <dbReference type="EMBL" id="GFT04755.1"/>
    </source>
</evidence>
<reference evidence="3" key="1">
    <citation type="submission" date="2020-08" db="EMBL/GenBank/DDBJ databases">
        <title>Multicomponent nature underlies the extraordinary mechanical properties of spider dragline silk.</title>
        <authorList>
            <person name="Kono N."/>
            <person name="Nakamura H."/>
            <person name="Mori M."/>
            <person name="Yoshida Y."/>
            <person name="Ohtoshi R."/>
            <person name="Malay A.D."/>
            <person name="Moran D.A.P."/>
            <person name="Tomita M."/>
            <person name="Numata K."/>
            <person name="Arakawa K."/>
        </authorList>
    </citation>
    <scope>NUCLEOTIDE SEQUENCE</scope>
</reference>
<evidence type="ECO:0000313" key="5">
    <source>
        <dbReference type="Proteomes" id="UP000887013"/>
    </source>
</evidence>
<feature type="compositionally biased region" description="Basic and acidic residues" evidence="1">
    <location>
        <begin position="1"/>
        <end position="16"/>
    </location>
</feature>
<dbReference type="EMBL" id="BMAW01119620">
    <property type="protein sequence ID" value="GFT85572.1"/>
    <property type="molecule type" value="Genomic_DNA"/>
</dbReference>
<dbReference type="InterPro" id="IPR018152">
    <property type="entry name" value="SOD_Cu/Zn_BS"/>
</dbReference>
<feature type="non-terminal residue" evidence="3">
    <location>
        <position position="1"/>
    </location>
</feature>
<comment type="caution">
    <text evidence="3">The sequence shown here is derived from an EMBL/GenBank/DDBJ whole genome shotgun (WGS) entry which is preliminary data.</text>
</comment>
<sequence length="42" mass="4540">IHAHKDDLGHGGDSDSLRNGNSGRRIGCCVIGEATVHKQHKY</sequence>
<dbReference type="PROSITE" id="PS00332">
    <property type="entry name" value="SOD_CU_ZN_2"/>
    <property type="match status" value="1"/>
</dbReference>
<accession>A0A8X6TFD5</accession>
<proteinExistence type="predicted"/>
<dbReference type="GO" id="GO:0006801">
    <property type="term" value="P:superoxide metabolic process"/>
    <property type="evidence" value="ECO:0007669"/>
    <property type="project" value="InterPro"/>
</dbReference>
<dbReference type="Proteomes" id="UP000887013">
    <property type="component" value="Unassembled WGS sequence"/>
</dbReference>
<dbReference type="AlphaFoldDB" id="A0A8X6TFD5"/>
<name>A0A8X6TFD5_NEPPI</name>
<dbReference type="Gene3D" id="2.60.40.200">
    <property type="entry name" value="Superoxide dismutase, copper/zinc binding domain"/>
    <property type="match status" value="1"/>
</dbReference>
<evidence type="ECO:0000313" key="2">
    <source>
        <dbReference type="EMBL" id="GFS33617.1"/>
    </source>
</evidence>
<gene>
    <name evidence="2" type="ORF">NPIL_281641</name>
    <name evidence="3" type="ORF">NPIL_337181</name>
    <name evidence="4" type="ORF">NPIL_551721</name>
</gene>
<dbReference type="SUPFAM" id="SSF49329">
    <property type="entry name" value="Cu,Zn superoxide dismutase-like"/>
    <property type="match status" value="1"/>
</dbReference>
<organism evidence="3 5">
    <name type="scientific">Nephila pilipes</name>
    <name type="common">Giant wood spider</name>
    <name type="synonym">Nephila maculata</name>
    <dbReference type="NCBI Taxonomy" id="299642"/>
    <lineage>
        <taxon>Eukaryota</taxon>
        <taxon>Metazoa</taxon>
        <taxon>Ecdysozoa</taxon>
        <taxon>Arthropoda</taxon>
        <taxon>Chelicerata</taxon>
        <taxon>Arachnida</taxon>
        <taxon>Araneae</taxon>
        <taxon>Araneomorphae</taxon>
        <taxon>Entelegynae</taxon>
        <taxon>Araneoidea</taxon>
        <taxon>Nephilidae</taxon>
        <taxon>Nephila</taxon>
    </lineage>
</organism>